<dbReference type="GO" id="GO:0103075">
    <property type="term" value="F:indole-3-pyruvate monooxygenase activity"/>
    <property type="evidence" value="ECO:0007669"/>
    <property type="project" value="UniProtKB-EC"/>
</dbReference>
<dbReference type="PANTHER" id="PTHR43539:SF78">
    <property type="entry name" value="FLAVIN-CONTAINING MONOOXYGENASE"/>
    <property type="match status" value="1"/>
</dbReference>
<evidence type="ECO:0000256" key="3">
    <source>
        <dbReference type="ARBA" id="ARBA00039148"/>
    </source>
</evidence>
<dbReference type="GO" id="GO:0050661">
    <property type="term" value="F:NADP binding"/>
    <property type="evidence" value="ECO:0007669"/>
    <property type="project" value="InterPro"/>
</dbReference>
<accession>A0A150GS08</accession>
<dbReference type="Proteomes" id="UP000075714">
    <property type="component" value="Unassembled WGS sequence"/>
</dbReference>
<evidence type="ECO:0000313" key="5">
    <source>
        <dbReference type="EMBL" id="KXZ52581.1"/>
    </source>
</evidence>
<dbReference type="InterPro" id="IPR050982">
    <property type="entry name" value="Auxin_biosynth/cation_transpt"/>
</dbReference>
<dbReference type="STRING" id="33097.A0A150GS08"/>
<dbReference type="Gene3D" id="3.50.50.60">
    <property type="entry name" value="FAD/NAD(P)-binding domain"/>
    <property type="match status" value="1"/>
</dbReference>
<dbReference type="SUPFAM" id="SSF51905">
    <property type="entry name" value="FAD/NAD(P)-binding domain"/>
    <property type="match status" value="1"/>
</dbReference>
<proteinExistence type="inferred from homology"/>
<keyword evidence="2" id="KW-0560">Oxidoreductase</keyword>
<dbReference type="InterPro" id="IPR036188">
    <property type="entry name" value="FAD/NAD-bd_sf"/>
</dbReference>
<evidence type="ECO:0000313" key="6">
    <source>
        <dbReference type="Proteomes" id="UP000075714"/>
    </source>
</evidence>
<dbReference type="EMBL" id="LSYV01000010">
    <property type="protein sequence ID" value="KXZ52581.1"/>
    <property type="molecule type" value="Genomic_DNA"/>
</dbReference>
<sequence>MPTTVIIGAGISGLQCAAAFLRLGHSVTVLEKSDDVGGAWLRYTAFTIRVPFEFFQLPDFPCPPELQSPDECPTGRSLLRYIIAYAHRHNLYRHVIFRATVTRLHRLGGAWQCYYDLAPGGGLGAGGGFGGGGGRGGGGEEAPVQHRIAADFVVVATGLHNALNVPAIESPYLFRGRVLHVQDVPQDDAELEAMVSGCRVAVVGGTKTAVDVALRAARAGG</sequence>
<dbReference type="GO" id="GO:0050660">
    <property type="term" value="F:flavin adenine dinucleotide binding"/>
    <property type="evidence" value="ECO:0007669"/>
    <property type="project" value="InterPro"/>
</dbReference>
<gene>
    <name evidence="5" type="ORF">GPECTOR_9g625</name>
</gene>
<dbReference type="AlphaFoldDB" id="A0A150GS08"/>
<dbReference type="Pfam" id="PF13450">
    <property type="entry name" value="NAD_binding_8"/>
    <property type="match status" value="1"/>
</dbReference>
<organism evidence="5 6">
    <name type="scientific">Gonium pectorale</name>
    <name type="common">Green alga</name>
    <dbReference type="NCBI Taxonomy" id="33097"/>
    <lineage>
        <taxon>Eukaryota</taxon>
        <taxon>Viridiplantae</taxon>
        <taxon>Chlorophyta</taxon>
        <taxon>core chlorophytes</taxon>
        <taxon>Chlorophyceae</taxon>
        <taxon>CS clade</taxon>
        <taxon>Chlamydomonadales</taxon>
        <taxon>Volvocaceae</taxon>
        <taxon>Gonium</taxon>
    </lineage>
</organism>
<comment type="similarity">
    <text evidence="1">Belongs to the FMO family.</text>
</comment>
<dbReference type="EC" id="1.14.13.168" evidence="3"/>
<evidence type="ECO:0000256" key="4">
    <source>
        <dbReference type="ARBA" id="ARBA00047707"/>
    </source>
</evidence>
<dbReference type="InterPro" id="IPR000960">
    <property type="entry name" value="Flavin_mOase"/>
</dbReference>
<protein>
    <recommendedName>
        <fullName evidence="3">indole-3-pyruvate monooxygenase</fullName>
        <ecNumber evidence="3">1.14.13.168</ecNumber>
    </recommendedName>
</protein>
<keyword evidence="6" id="KW-1185">Reference proteome</keyword>
<evidence type="ECO:0000256" key="1">
    <source>
        <dbReference type="ARBA" id="ARBA00009183"/>
    </source>
</evidence>
<name>A0A150GS08_GONPE</name>
<dbReference type="PRINTS" id="PR00370">
    <property type="entry name" value="FMOXYGENASE"/>
</dbReference>
<dbReference type="PANTHER" id="PTHR43539">
    <property type="entry name" value="FLAVIN-BINDING MONOOXYGENASE-LIKE PROTEIN (AFU_ORTHOLOGUE AFUA_4G09220)"/>
    <property type="match status" value="1"/>
</dbReference>
<reference evidence="6" key="1">
    <citation type="journal article" date="2016" name="Nat. Commun.">
        <title>The Gonium pectorale genome demonstrates co-option of cell cycle regulation during the evolution of multicellularity.</title>
        <authorList>
            <person name="Hanschen E.R."/>
            <person name="Marriage T.N."/>
            <person name="Ferris P.J."/>
            <person name="Hamaji T."/>
            <person name="Toyoda A."/>
            <person name="Fujiyama A."/>
            <person name="Neme R."/>
            <person name="Noguchi H."/>
            <person name="Minakuchi Y."/>
            <person name="Suzuki M."/>
            <person name="Kawai-Toyooka H."/>
            <person name="Smith D.R."/>
            <person name="Sparks H."/>
            <person name="Anderson J."/>
            <person name="Bakaric R."/>
            <person name="Luria V."/>
            <person name="Karger A."/>
            <person name="Kirschner M.W."/>
            <person name="Durand P.M."/>
            <person name="Michod R.E."/>
            <person name="Nozaki H."/>
            <person name="Olson B.J."/>
        </authorList>
    </citation>
    <scope>NUCLEOTIDE SEQUENCE [LARGE SCALE GENOMIC DNA]</scope>
    <source>
        <strain evidence="6">NIES-2863</strain>
    </source>
</reference>
<dbReference type="OrthoDB" id="66881at2759"/>
<comment type="catalytic activity">
    <reaction evidence="4">
        <text>indole-3-pyruvate + NADPH + O2 + H(+) = (indol-3-yl)acetate + CO2 + NADP(+) + H2O</text>
        <dbReference type="Rhea" id="RHEA:34331"/>
        <dbReference type="ChEBI" id="CHEBI:15377"/>
        <dbReference type="ChEBI" id="CHEBI:15378"/>
        <dbReference type="ChEBI" id="CHEBI:15379"/>
        <dbReference type="ChEBI" id="CHEBI:16526"/>
        <dbReference type="ChEBI" id="CHEBI:17640"/>
        <dbReference type="ChEBI" id="CHEBI:30854"/>
        <dbReference type="ChEBI" id="CHEBI:57783"/>
        <dbReference type="ChEBI" id="CHEBI:58349"/>
        <dbReference type="EC" id="1.14.13.168"/>
    </reaction>
</comment>
<comment type="caution">
    <text evidence="5">The sequence shown here is derived from an EMBL/GenBank/DDBJ whole genome shotgun (WGS) entry which is preliminary data.</text>
</comment>
<evidence type="ECO:0000256" key="2">
    <source>
        <dbReference type="ARBA" id="ARBA00023002"/>
    </source>
</evidence>